<dbReference type="InterPro" id="IPR037167">
    <property type="entry name" value="Peptidase_S11_C_sf"/>
</dbReference>
<dbReference type="EC" id="3.4.16.4" evidence="4"/>
<name>A0ABW3UU42_9BACL</name>
<dbReference type="Proteomes" id="UP001597180">
    <property type="component" value="Unassembled WGS sequence"/>
</dbReference>
<keyword evidence="5 16" id="KW-0121">Carboxypeptidase</keyword>
<evidence type="ECO:0000256" key="14">
    <source>
        <dbReference type="SAM" id="SignalP"/>
    </source>
</evidence>
<organism evidence="16 17">
    <name type="scientific">Paenibacillus vulneris</name>
    <dbReference type="NCBI Taxonomy" id="1133364"/>
    <lineage>
        <taxon>Bacteria</taxon>
        <taxon>Bacillati</taxon>
        <taxon>Bacillota</taxon>
        <taxon>Bacilli</taxon>
        <taxon>Bacillales</taxon>
        <taxon>Paenibacillaceae</taxon>
        <taxon>Paenibacillus</taxon>
    </lineage>
</organism>
<dbReference type="InterPro" id="IPR012907">
    <property type="entry name" value="Peptidase_S11_C"/>
</dbReference>
<evidence type="ECO:0000256" key="13">
    <source>
        <dbReference type="RuleBase" id="RU004016"/>
    </source>
</evidence>
<accession>A0ABW3UU42</accession>
<proteinExistence type="inferred from homology"/>
<evidence type="ECO:0000256" key="5">
    <source>
        <dbReference type="ARBA" id="ARBA00022645"/>
    </source>
</evidence>
<dbReference type="Gene3D" id="3.40.710.10">
    <property type="entry name" value="DD-peptidase/beta-lactamase superfamily"/>
    <property type="match status" value="1"/>
</dbReference>
<evidence type="ECO:0000259" key="15">
    <source>
        <dbReference type="SMART" id="SM00936"/>
    </source>
</evidence>
<dbReference type="Gene3D" id="2.60.410.10">
    <property type="entry name" value="D-Ala-D-Ala carboxypeptidase, C-terminal domain"/>
    <property type="match status" value="1"/>
</dbReference>
<keyword evidence="9" id="KW-0133">Cell shape</keyword>
<comment type="similarity">
    <text evidence="3 13">Belongs to the peptidase S11 family.</text>
</comment>
<feature type="signal peptide" evidence="14">
    <location>
        <begin position="1"/>
        <end position="32"/>
    </location>
</feature>
<dbReference type="SUPFAM" id="SSF56601">
    <property type="entry name" value="beta-lactamase/transpeptidase-like"/>
    <property type="match status" value="1"/>
</dbReference>
<keyword evidence="17" id="KW-1185">Reference proteome</keyword>
<evidence type="ECO:0000256" key="4">
    <source>
        <dbReference type="ARBA" id="ARBA00012448"/>
    </source>
</evidence>
<feature type="domain" description="Peptidase S11 D-Ala-D-Ala carboxypeptidase A C-terminal" evidence="15">
    <location>
        <begin position="314"/>
        <end position="407"/>
    </location>
</feature>
<keyword evidence="7 14" id="KW-0732">Signal</keyword>
<gene>
    <name evidence="16" type="ORF">ACFQ4B_27610</name>
</gene>
<dbReference type="GO" id="GO:0004180">
    <property type="term" value="F:carboxypeptidase activity"/>
    <property type="evidence" value="ECO:0007669"/>
    <property type="project" value="UniProtKB-KW"/>
</dbReference>
<evidence type="ECO:0000256" key="9">
    <source>
        <dbReference type="ARBA" id="ARBA00022960"/>
    </source>
</evidence>
<evidence type="ECO:0000256" key="6">
    <source>
        <dbReference type="ARBA" id="ARBA00022670"/>
    </source>
</evidence>
<comment type="catalytic activity">
    <reaction evidence="12">
        <text>Preferential cleavage: (Ac)2-L-Lys-D-Ala-|-D-Ala. Also transpeptidation of peptidyl-alanyl moieties that are N-acyl substituents of D-alanine.</text>
        <dbReference type="EC" id="3.4.16.4"/>
    </reaction>
</comment>
<feature type="chain" id="PRO_5046322376" description="serine-type D-Ala-D-Ala carboxypeptidase" evidence="14">
    <location>
        <begin position="33"/>
        <end position="432"/>
    </location>
</feature>
<keyword evidence="8 16" id="KW-0378">Hydrolase</keyword>
<dbReference type="PANTHER" id="PTHR21581">
    <property type="entry name" value="D-ALANYL-D-ALANINE CARBOXYPEPTIDASE"/>
    <property type="match status" value="1"/>
</dbReference>
<reference evidence="17" key="1">
    <citation type="journal article" date="2019" name="Int. J. Syst. Evol. Microbiol.">
        <title>The Global Catalogue of Microorganisms (GCM) 10K type strain sequencing project: providing services to taxonomists for standard genome sequencing and annotation.</title>
        <authorList>
            <consortium name="The Broad Institute Genomics Platform"/>
            <consortium name="The Broad Institute Genome Sequencing Center for Infectious Disease"/>
            <person name="Wu L."/>
            <person name="Ma J."/>
        </authorList>
    </citation>
    <scope>NUCLEOTIDE SEQUENCE [LARGE SCALE GENOMIC DNA]</scope>
    <source>
        <strain evidence="17">CCUG 53270</strain>
    </source>
</reference>
<dbReference type="PANTHER" id="PTHR21581:SF11">
    <property type="entry name" value="D-ALANYL-D-ALANINE CARBOXYPEPTIDASE DACA"/>
    <property type="match status" value="1"/>
</dbReference>
<dbReference type="InterPro" id="IPR001967">
    <property type="entry name" value="Peptidase_S11_N"/>
</dbReference>
<evidence type="ECO:0000256" key="8">
    <source>
        <dbReference type="ARBA" id="ARBA00022801"/>
    </source>
</evidence>
<evidence type="ECO:0000256" key="11">
    <source>
        <dbReference type="ARBA" id="ARBA00023316"/>
    </source>
</evidence>
<keyword evidence="10" id="KW-0573">Peptidoglycan synthesis</keyword>
<dbReference type="RefSeq" id="WP_318781162.1">
    <property type="nucleotide sequence ID" value="NZ_BAABJG010000020.1"/>
</dbReference>
<comment type="pathway">
    <text evidence="2">Cell wall biogenesis; peptidoglycan biosynthesis.</text>
</comment>
<evidence type="ECO:0000256" key="2">
    <source>
        <dbReference type="ARBA" id="ARBA00004752"/>
    </source>
</evidence>
<dbReference type="InterPro" id="IPR012338">
    <property type="entry name" value="Beta-lactam/transpept-like"/>
</dbReference>
<evidence type="ECO:0000313" key="17">
    <source>
        <dbReference type="Proteomes" id="UP001597180"/>
    </source>
</evidence>
<evidence type="ECO:0000256" key="1">
    <source>
        <dbReference type="ARBA" id="ARBA00003217"/>
    </source>
</evidence>
<comment type="caution">
    <text evidence="16">The sequence shown here is derived from an EMBL/GenBank/DDBJ whole genome shotgun (WGS) entry which is preliminary data.</text>
</comment>
<protein>
    <recommendedName>
        <fullName evidence="4">serine-type D-Ala-D-Ala carboxypeptidase</fullName>
        <ecNumber evidence="4">3.4.16.4</ecNumber>
    </recommendedName>
</protein>
<keyword evidence="11" id="KW-0961">Cell wall biogenesis/degradation</keyword>
<evidence type="ECO:0000256" key="7">
    <source>
        <dbReference type="ARBA" id="ARBA00022729"/>
    </source>
</evidence>
<dbReference type="Pfam" id="PF00768">
    <property type="entry name" value="Peptidase_S11"/>
    <property type="match status" value="1"/>
</dbReference>
<dbReference type="EMBL" id="JBHTLU010000037">
    <property type="protein sequence ID" value="MFD1223896.1"/>
    <property type="molecule type" value="Genomic_DNA"/>
</dbReference>
<evidence type="ECO:0000256" key="3">
    <source>
        <dbReference type="ARBA" id="ARBA00007164"/>
    </source>
</evidence>
<evidence type="ECO:0000256" key="12">
    <source>
        <dbReference type="ARBA" id="ARBA00034000"/>
    </source>
</evidence>
<evidence type="ECO:0000256" key="10">
    <source>
        <dbReference type="ARBA" id="ARBA00022984"/>
    </source>
</evidence>
<dbReference type="SMART" id="SM00936">
    <property type="entry name" value="PBP5_C"/>
    <property type="match status" value="1"/>
</dbReference>
<dbReference type="PRINTS" id="PR00725">
    <property type="entry name" value="DADACBPTASE1"/>
</dbReference>
<evidence type="ECO:0000313" key="16">
    <source>
        <dbReference type="EMBL" id="MFD1223896.1"/>
    </source>
</evidence>
<comment type="function">
    <text evidence="1">Removes C-terminal D-alanyl residues from sugar-peptide cell wall precursors.</text>
</comment>
<dbReference type="Pfam" id="PF07943">
    <property type="entry name" value="PBP5_C"/>
    <property type="match status" value="1"/>
</dbReference>
<dbReference type="SUPFAM" id="SSF69189">
    <property type="entry name" value="Penicillin-binding protein associated domain"/>
    <property type="match status" value="1"/>
</dbReference>
<keyword evidence="6" id="KW-0645">Protease</keyword>
<dbReference type="InterPro" id="IPR018044">
    <property type="entry name" value="Peptidase_S11"/>
</dbReference>
<dbReference type="InterPro" id="IPR015956">
    <property type="entry name" value="Peniciliin-bd_prot_C_sf"/>
</dbReference>
<sequence length="432" mass="47066">MNRFWKWGKLILAASIAAQIAISPLAANTAQAAEADAPNLGLTAKSAILMEASTGQVLYAQNENAPMQPASMTKMMTEYIVLDSIANKKLDWNETLTISEYSAFLSNNKALSGIPKAQGDQYSVQDLFNAVTIYSDNGAAVALAEKISGSEEKFAQLMNETAAKLGLSKDAYFINTSGLDRVDLGKYAPASLPGETIFTAKDAALIAYHLIKDYPDILKFSSIPSKKFRQTDANPMINYNWMLEGNKDNVNFKKYVYQGLDGLKTGHTDKAGYCFTGTALRNDTRLISVVMNSSSRDNSFFDTKKLMDFGYTNFEKKEVVKAGSPVDSLPTVPIKKGTNTEVGVVTGEGLSLLVKKGTPDTAFTKTAEGKTDLIAPITKGQEVGTMTVTFENKPYTIKLVAATDEEKGGWFRLFFRAIKNFFVDMVSGSKKA</sequence>